<dbReference type="PANTHER" id="PTHR38733:SF1">
    <property type="entry name" value="TYPE IV METHYL-DIRECTED RESTRICTION ENZYME ECOKMCRBC"/>
    <property type="match status" value="1"/>
</dbReference>
<proteinExistence type="predicted"/>
<reference evidence="1 2" key="1">
    <citation type="submission" date="2017-09" db="EMBL/GenBank/DDBJ databases">
        <title>Large-scale bioinformatics analysis of Bacillus genomes uncovers conserved roles of natural products in bacterial physiology.</title>
        <authorList>
            <consortium name="Agbiome Team Llc"/>
            <person name="Bleich R.M."/>
            <person name="Grubbs K.J."/>
            <person name="Santa Maria K.C."/>
            <person name="Allen S.E."/>
            <person name="Farag S."/>
            <person name="Shank E.A."/>
            <person name="Bowers A."/>
        </authorList>
    </citation>
    <scope>NUCLEOTIDE SEQUENCE [LARGE SCALE GENOMIC DNA]</scope>
    <source>
        <strain evidence="1 2">AFS067272</strain>
    </source>
</reference>
<dbReference type="PANTHER" id="PTHR38733">
    <property type="entry name" value="PROTEIN MCRC"/>
    <property type="match status" value="1"/>
</dbReference>
<evidence type="ECO:0000313" key="2">
    <source>
        <dbReference type="Proteomes" id="UP000226357"/>
    </source>
</evidence>
<dbReference type="EMBL" id="NVBO01000317">
    <property type="protein sequence ID" value="PFR89363.1"/>
    <property type="molecule type" value="Genomic_DNA"/>
</dbReference>
<dbReference type="RefSeq" id="WP_098523489.1">
    <property type="nucleotide sequence ID" value="NZ_NUYJ01000093.1"/>
</dbReference>
<gene>
    <name evidence="1" type="ORF">COK38_24495</name>
</gene>
<dbReference type="Proteomes" id="UP000226357">
    <property type="component" value="Unassembled WGS sequence"/>
</dbReference>
<dbReference type="Pfam" id="PF10117">
    <property type="entry name" value="McrBC"/>
    <property type="match status" value="1"/>
</dbReference>
<dbReference type="InterPro" id="IPR019292">
    <property type="entry name" value="McrC"/>
</dbReference>
<comment type="caution">
    <text evidence="1">The sequence shown here is derived from an EMBL/GenBank/DDBJ whole genome shotgun (WGS) entry which is preliminary data.</text>
</comment>
<sequence>MSRVIKMYFHDYQSVSNEEEVSLLQCVQQNIREGKARITVLGDGMEVSEKESVPLIGKYIGRDYYTQQYVGVLFDHQTGVRITFGSRFDKNDGNKSFLSYMLKKVFGSKAFIFESMQVSASRDKAFEQMLLFIFVYLLEKAMKKGTFKQYMNFDFYDSNIKGTINFNVYMKQIMMQDGRLPYRVRERSAMNPVNIGILTAYDVLKSKNPTFVQQVFKKNPLLSRFIAQIKGELPNYRSIDKKQLLKQLAKSIRHPYFTEVESLRKVCIEIIRHSGSDIFQEENQMITGLLIDVNKLWEYFLEHTIFAEMKKMSAPYEVSTQDSYPVLYELKDFDMKIKPDFVLSRNKQNQAVFDAKHRPAWSNKKTSAVKKDVYQISMYMSALNVSIGGVIYPTTKNGDVVASSPISEKWMGGQFYLIPYNIPESDDLEVLLDNQNEELANEIINILAKVKEDPSA</sequence>
<protein>
    <recommendedName>
        <fullName evidence="3">Restriction endonuclease</fullName>
    </recommendedName>
</protein>
<evidence type="ECO:0008006" key="3">
    <source>
        <dbReference type="Google" id="ProtNLM"/>
    </source>
</evidence>
<evidence type="ECO:0000313" key="1">
    <source>
        <dbReference type="EMBL" id="PFR89363.1"/>
    </source>
</evidence>
<accession>A0AA44TCC4</accession>
<dbReference type="AlphaFoldDB" id="A0AA44TCC4"/>
<name>A0AA44TCC4_BACCE</name>
<organism evidence="1 2">
    <name type="scientific">Bacillus cereus</name>
    <dbReference type="NCBI Taxonomy" id="1396"/>
    <lineage>
        <taxon>Bacteria</taxon>
        <taxon>Bacillati</taxon>
        <taxon>Bacillota</taxon>
        <taxon>Bacilli</taxon>
        <taxon>Bacillales</taxon>
        <taxon>Bacillaceae</taxon>
        <taxon>Bacillus</taxon>
        <taxon>Bacillus cereus group</taxon>
    </lineage>
</organism>